<accession>A0A0R1WLN5</accession>
<organism evidence="4 5">
    <name type="scientific">Ligilactobacillus hayakitensis DSM 18933 = JCM 14209</name>
    <dbReference type="NCBI Taxonomy" id="1423755"/>
    <lineage>
        <taxon>Bacteria</taxon>
        <taxon>Bacillati</taxon>
        <taxon>Bacillota</taxon>
        <taxon>Bacilli</taxon>
        <taxon>Lactobacillales</taxon>
        <taxon>Lactobacillaceae</taxon>
        <taxon>Ligilactobacillus</taxon>
    </lineage>
</organism>
<feature type="transmembrane region" description="Helical" evidence="2">
    <location>
        <begin position="51"/>
        <end position="72"/>
    </location>
</feature>
<gene>
    <name evidence="4" type="ORF">FC40_GL001005</name>
</gene>
<evidence type="ECO:0000256" key="2">
    <source>
        <dbReference type="SAM" id="Phobius"/>
    </source>
</evidence>
<keyword evidence="2" id="KW-0812">Transmembrane</keyword>
<proteinExistence type="inferred from homology"/>
<keyword evidence="5" id="KW-1185">Reference proteome</keyword>
<evidence type="ECO:0000256" key="1">
    <source>
        <dbReference type="ARBA" id="ARBA00009067"/>
    </source>
</evidence>
<feature type="domain" description="CAAX prenyl protease 2/Lysostaphin resistance protein A-like" evidence="3">
    <location>
        <begin position="97"/>
        <end position="182"/>
    </location>
</feature>
<dbReference type="GO" id="GO:0080120">
    <property type="term" value="P:CAAX-box protein maturation"/>
    <property type="evidence" value="ECO:0007669"/>
    <property type="project" value="UniProtKB-ARBA"/>
</dbReference>
<dbReference type="InterPro" id="IPR052710">
    <property type="entry name" value="CAAX_protease"/>
</dbReference>
<comment type="similarity">
    <text evidence="1">Belongs to the UPF0177 family.</text>
</comment>
<dbReference type="EMBL" id="AZGD01000095">
    <property type="protein sequence ID" value="KRM18325.1"/>
    <property type="molecule type" value="Genomic_DNA"/>
</dbReference>
<comment type="caution">
    <text evidence="4">The sequence shown here is derived from an EMBL/GenBank/DDBJ whole genome shotgun (WGS) entry which is preliminary data.</text>
</comment>
<dbReference type="PANTHER" id="PTHR36435:SF6">
    <property type="entry name" value="ABORTIVE INFECTION PROTEIN"/>
    <property type="match status" value="1"/>
</dbReference>
<evidence type="ECO:0000259" key="3">
    <source>
        <dbReference type="Pfam" id="PF02517"/>
    </source>
</evidence>
<dbReference type="AlphaFoldDB" id="A0A0R1WLN5"/>
<feature type="transmembrane region" description="Helical" evidence="2">
    <location>
        <begin position="12"/>
        <end position="31"/>
    </location>
</feature>
<dbReference type="eggNOG" id="COG1266">
    <property type="taxonomic scope" value="Bacteria"/>
</dbReference>
<dbReference type="Proteomes" id="UP000051054">
    <property type="component" value="Unassembled WGS sequence"/>
</dbReference>
<dbReference type="GO" id="GO:0004175">
    <property type="term" value="F:endopeptidase activity"/>
    <property type="evidence" value="ECO:0007669"/>
    <property type="project" value="UniProtKB-ARBA"/>
</dbReference>
<dbReference type="STRING" id="1423755.FC40_GL001005"/>
<name>A0A0R1WLN5_9LACO</name>
<keyword evidence="2" id="KW-0472">Membrane</keyword>
<feature type="transmembrane region" description="Helical" evidence="2">
    <location>
        <begin position="149"/>
        <end position="164"/>
    </location>
</feature>
<evidence type="ECO:0000313" key="4">
    <source>
        <dbReference type="EMBL" id="KRM18325.1"/>
    </source>
</evidence>
<evidence type="ECO:0000313" key="5">
    <source>
        <dbReference type="Proteomes" id="UP000051054"/>
    </source>
</evidence>
<dbReference type="InterPro" id="IPR003675">
    <property type="entry name" value="Rce1/LyrA-like_dom"/>
</dbReference>
<sequence length="188" mass="21334">MPLLSRISNPSIAFTTQTFFNILSLGLFILINYKIAYQNSQETSVISFNRLFLGSILAFVSLLIAQIIFKWIEIHLFHLSGFSENTNLLLEISRKYPFYIIGIIFTAPVLEELVFRKVLFGNMSDFISPNLAAAFSSLLFSFAHHDGHFIIYFVLGLILCFTYHKTQSILAPIFAHIGMNIVILAFAL</sequence>
<protein>
    <recommendedName>
        <fullName evidence="3">CAAX prenyl protease 2/Lysostaphin resistance protein A-like domain-containing protein</fullName>
    </recommendedName>
</protein>
<dbReference type="PATRIC" id="fig|1423755.3.peg.1062"/>
<dbReference type="Pfam" id="PF02517">
    <property type="entry name" value="Rce1-like"/>
    <property type="match status" value="1"/>
</dbReference>
<dbReference type="PANTHER" id="PTHR36435">
    <property type="entry name" value="SLR1288 PROTEIN"/>
    <property type="match status" value="1"/>
</dbReference>
<keyword evidence="2" id="KW-1133">Transmembrane helix</keyword>
<reference evidence="4 5" key="1">
    <citation type="journal article" date="2015" name="Genome Announc.">
        <title>Expanding the biotechnology potential of lactobacilli through comparative genomics of 213 strains and associated genera.</title>
        <authorList>
            <person name="Sun Z."/>
            <person name="Harris H.M."/>
            <person name="McCann A."/>
            <person name="Guo C."/>
            <person name="Argimon S."/>
            <person name="Zhang W."/>
            <person name="Yang X."/>
            <person name="Jeffery I.B."/>
            <person name="Cooney J.C."/>
            <person name="Kagawa T.F."/>
            <person name="Liu W."/>
            <person name="Song Y."/>
            <person name="Salvetti E."/>
            <person name="Wrobel A."/>
            <person name="Rasinkangas P."/>
            <person name="Parkhill J."/>
            <person name="Rea M.C."/>
            <person name="O'Sullivan O."/>
            <person name="Ritari J."/>
            <person name="Douillard F.P."/>
            <person name="Paul Ross R."/>
            <person name="Yang R."/>
            <person name="Briner A.E."/>
            <person name="Felis G.E."/>
            <person name="de Vos W.M."/>
            <person name="Barrangou R."/>
            <person name="Klaenhammer T.R."/>
            <person name="Caufield P.W."/>
            <person name="Cui Y."/>
            <person name="Zhang H."/>
            <person name="O'Toole P.W."/>
        </authorList>
    </citation>
    <scope>NUCLEOTIDE SEQUENCE [LARGE SCALE GENOMIC DNA]</scope>
    <source>
        <strain evidence="4 5">DSM 18933</strain>
    </source>
</reference>
<feature type="transmembrane region" description="Helical" evidence="2">
    <location>
        <begin position="169"/>
        <end position="187"/>
    </location>
</feature>